<gene>
    <name evidence="1" type="ORF">LCGC14_1081170</name>
</gene>
<dbReference type="AlphaFoldDB" id="A0A0F9MJX7"/>
<evidence type="ECO:0000313" key="1">
    <source>
        <dbReference type="EMBL" id="KKN06039.1"/>
    </source>
</evidence>
<sequence length="55" mass="6620">MIVNDVRRQDYEIYKDAKKALPYMTDDMWEQIHVKAKEYNQLIKLESELVDKTGD</sequence>
<comment type="caution">
    <text evidence="1">The sequence shown here is derived from an EMBL/GenBank/DDBJ whole genome shotgun (WGS) entry which is preliminary data.</text>
</comment>
<organism evidence="1">
    <name type="scientific">marine sediment metagenome</name>
    <dbReference type="NCBI Taxonomy" id="412755"/>
    <lineage>
        <taxon>unclassified sequences</taxon>
        <taxon>metagenomes</taxon>
        <taxon>ecological metagenomes</taxon>
    </lineage>
</organism>
<protein>
    <submittedName>
        <fullName evidence="1">Uncharacterized protein</fullName>
    </submittedName>
</protein>
<reference evidence="1" key="1">
    <citation type="journal article" date="2015" name="Nature">
        <title>Complex archaea that bridge the gap between prokaryotes and eukaryotes.</title>
        <authorList>
            <person name="Spang A."/>
            <person name="Saw J.H."/>
            <person name="Jorgensen S.L."/>
            <person name="Zaremba-Niedzwiedzka K."/>
            <person name="Martijn J."/>
            <person name="Lind A.E."/>
            <person name="van Eijk R."/>
            <person name="Schleper C."/>
            <person name="Guy L."/>
            <person name="Ettema T.J."/>
        </authorList>
    </citation>
    <scope>NUCLEOTIDE SEQUENCE</scope>
</reference>
<accession>A0A0F9MJX7</accession>
<dbReference type="EMBL" id="LAZR01004734">
    <property type="protein sequence ID" value="KKN06039.1"/>
    <property type="molecule type" value="Genomic_DNA"/>
</dbReference>
<name>A0A0F9MJX7_9ZZZZ</name>
<proteinExistence type="predicted"/>